<dbReference type="EMBL" id="CCKQ01011682">
    <property type="protein sequence ID" value="CDW83250.1"/>
    <property type="molecule type" value="Genomic_DNA"/>
</dbReference>
<sequence>MKYHTVQVNNDGVIIFTGFQKTQSLSNDYGGKVYHFSEQLHDQIQYEKSGQKQVAGWLQLYLRKKKEVEGEFWPFIFKNQKLQKSPKIKADWDKWHYEEEEKDMLNDFDPDKLIDLMKKNGEWDEEDDEIYGPETIKQMQQDQDEENEDKYDKNKKQNPEDENEQDSDEQEENNQEDINEEQLYKKRHKSKKSNQQSFMDKLMSGAPPDDDNDKVDDKEDDNDEFLYEKYLRSGGYLGIKRKPQTEEELERQLLDEDQLIFAPKTIRQRIN</sequence>
<dbReference type="InParanoid" id="A0A078ALL6"/>
<accession>A0A078ALL6</accession>
<reference evidence="2 3" key="1">
    <citation type="submission" date="2014-06" db="EMBL/GenBank/DDBJ databases">
        <authorList>
            <person name="Swart Estienne"/>
        </authorList>
    </citation>
    <scope>NUCLEOTIDE SEQUENCE [LARGE SCALE GENOMIC DNA]</scope>
    <source>
        <strain evidence="2 3">130c</strain>
    </source>
</reference>
<feature type="region of interest" description="Disordered" evidence="1">
    <location>
        <begin position="139"/>
        <end position="222"/>
    </location>
</feature>
<evidence type="ECO:0008006" key="4">
    <source>
        <dbReference type="Google" id="ProtNLM"/>
    </source>
</evidence>
<evidence type="ECO:0000313" key="3">
    <source>
        <dbReference type="Proteomes" id="UP000039865"/>
    </source>
</evidence>
<dbReference type="AlphaFoldDB" id="A0A078ALL6"/>
<evidence type="ECO:0000313" key="2">
    <source>
        <dbReference type="EMBL" id="CDW83250.1"/>
    </source>
</evidence>
<feature type="compositionally biased region" description="Acidic residues" evidence="1">
    <location>
        <begin position="160"/>
        <end position="180"/>
    </location>
</feature>
<evidence type="ECO:0000256" key="1">
    <source>
        <dbReference type="SAM" id="MobiDB-lite"/>
    </source>
</evidence>
<gene>
    <name evidence="2" type="primary">Contig4646.g4962</name>
    <name evidence="2" type="ORF">STYLEM_12292</name>
</gene>
<name>A0A078ALL6_STYLE</name>
<protein>
    <recommendedName>
        <fullName evidence="4">CS domain-containing protein</fullName>
    </recommendedName>
</protein>
<keyword evidence="3" id="KW-1185">Reference proteome</keyword>
<dbReference type="Gene3D" id="2.60.40.790">
    <property type="match status" value="1"/>
</dbReference>
<feature type="compositionally biased region" description="Basic and acidic residues" evidence="1">
    <location>
        <begin position="150"/>
        <end position="159"/>
    </location>
</feature>
<proteinExistence type="predicted"/>
<dbReference type="OrthoDB" id="1564555at2759"/>
<dbReference type="Proteomes" id="UP000039865">
    <property type="component" value="Unassembled WGS sequence"/>
</dbReference>
<dbReference type="InterPro" id="IPR008978">
    <property type="entry name" value="HSP20-like_chaperone"/>
</dbReference>
<feature type="compositionally biased region" description="Acidic residues" evidence="1">
    <location>
        <begin position="208"/>
        <end position="222"/>
    </location>
</feature>
<dbReference type="SUPFAM" id="SSF49764">
    <property type="entry name" value="HSP20-like chaperones"/>
    <property type="match status" value="1"/>
</dbReference>
<organism evidence="2 3">
    <name type="scientific">Stylonychia lemnae</name>
    <name type="common">Ciliate</name>
    <dbReference type="NCBI Taxonomy" id="5949"/>
    <lineage>
        <taxon>Eukaryota</taxon>
        <taxon>Sar</taxon>
        <taxon>Alveolata</taxon>
        <taxon>Ciliophora</taxon>
        <taxon>Intramacronucleata</taxon>
        <taxon>Spirotrichea</taxon>
        <taxon>Stichotrichia</taxon>
        <taxon>Sporadotrichida</taxon>
        <taxon>Oxytrichidae</taxon>
        <taxon>Stylonychinae</taxon>
        <taxon>Stylonychia</taxon>
    </lineage>
</organism>